<comment type="caution">
    <text evidence="21">Lacks conserved residue(s) required for the propagation of feature annotation.</text>
</comment>
<comment type="pathway">
    <text evidence="21 22">Metabolic intermediate biosynthesis; chorismate biosynthesis; chorismate from D-erythrose 4-phosphate and phosphoenolpyruvate: step 4/7.</text>
</comment>
<keyword evidence="7 21" id="KW-0028">Amino-acid biosynthesis</keyword>
<comment type="subcellular location">
    <subcellularLocation>
        <location evidence="21 22">Cytoplasm</location>
    </subcellularLocation>
</comment>
<dbReference type="Pfam" id="PF24621">
    <property type="entry name" value="DHQS_C"/>
    <property type="match status" value="1"/>
</dbReference>
<comment type="catalytic activity">
    <reaction evidence="20 21 22">
        <text>shikimate + ATP = 3-phosphoshikimate + ADP + H(+)</text>
        <dbReference type="Rhea" id="RHEA:13121"/>
        <dbReference type="ChEBI" id="CHEBI:15378"/>
        <dbReference type="ChEBI" id="CHEBI:30616"/>
        <dbReference type="ChEBI" id="CHEBI:36208"/>
        <dbReference type="ChEBI" id="CHEBI:145989"/>
        <dbReference type="ChEBI" id="CHEBI:456216"/>
        <dbReference type="EC" id="2.7.1.71"/>
    </reaction>
</comment>
<dbReference type="PROSITE" id="PS00885">
    <property type="entry name" value="EPSP_SYNTHASE_2"/>
    <property type="match status" value="1"/>
</dbReference>
<dbReference type="Pfam" id="PF08501">
    <property type="entry name" value="Shikimate_dh_N"/>
    <property type="match status" value="1"/>
</dbReference>
<feature type="binding site" evidence="21">
    <location>
        <position position="214"/>
    </location>
    <ligand>
        <name>NAD(+)</name>
        <dbReference type="ChEBI" id="CHEBI:57540"/>
    </ligand>
</feature>
<evidence type="ECO:0000256" key="4">
    <source>
        <dbReference type="ARBA" id="ARBA00009349"/>
    </source>
</evidence>
<dbReference type="InterPro" id="IPR008289">
    <property type="entry name" value="Pentafunct_AroM"/>
</dbReference>
<comment type="similarity">
    <text evidence="3">In the 2nd section; belongs to the type-I 3-dehydroquinase family.</text>
</comment>
<keyword evidence="18 21" id="KW-0511">Multifunctional enzyme</keyword>
<keyword evidence="9 21" id="KW-0479">Metal-binding</keyword>
<keyword evidence="14 21" id="KW-0521">NADP</keyword>
<evidence type="ECO:0000256" key="21">
    <source>
        <dbReference type="HAMAP-Rule" id="MF_03143"/>
    </source>
</evidence>
<dbReference type="FunFam" id="3.65.10.10:FF:000007">
    <property type="entry name" value="Pentafunctional AROM polypeptide"/>
    <property type="match status" value="1"/>
</dbReference>
<dbReference type="NCBIfam" id="TIGR01356">
    <property type="entry name" value="aroA"/>
    <property type="match status" value="1"/>
</dbReference>
<evidence type="ECO:0000256" key="11">
    <source>
        <dbReference type="ARBA" id="ARBA00022777"/>
    </source>
</evidence>
<dbReference type="NCBIfam" id="TIGR01093">
    <property type="entry name" value="aroD"/>
    <property type="match status" value="1"/>
</dbReference>
<evidence type="ECO:0000256" key="20">
    <source>
        <dbReference type="ARBA" id="ARBA00048567"/>
    </source>
</evidence>
<dbReference type="Pfam" id="PF01487">
    <property type="entry name" value="DHquinase_I"/>
    <property type="match status" value="1"/>
</dbReference>
<dbReference type="GO" id="GO:0003866">
    <property type="term" value="F:3-phosphoshikimate 1-carboxyvinyltransferase activity"/>
    <property type="evidence" value="ECO:0007669"/>
    <property type="project" value="UniProtKB-UniRule"/>
</dbReference>
<dbReference type="Gene3D" id="3.40.50.10860">
    <property type="entry name" value="Leucine Dehydrogenase, chain A, domain 1"/>
    <property type="match status" value="1"/>
</dbReference>
<comment type="catalytic activity">
    <reaction evidence="21 22">
        <text>3-dehydroquinate = 3-dehydroshikimate + H2O</text>
        <dbReference type="Rhea" id="RHEA:21096"/>
        <dbReference type="ChEBI" id="CHEBI:15377"/>
        <dbReference type="ChEBI" id="CHEBI:16630"/>
        <dbReference type="ChEBI" id="CHEBI:32364"/>
        <dbReference type="EC" id="4.2.1.10"/>
    </reaction>
</comment>
<feature type="binding site" evidence="21">
    <location>
        <position position="309"/>
    </location>
    <ligand>
        <name>7-phospho-2-dehydro-3-deoxy-D-arabino-heptonate</name>
        <dbReference type="ChEBI" id="CHEBI:58394"/>
    </ligand>
</feature>
<dbReference type="CDD" id="cd01556">
    <property type="entry name" value="EPSP_synthase"/>
    <property type="match status" value="1"/>
</dbReference>
<evidence type="ECO:0000256" key="9">
    <source>
        <dbReference type="ARBA" id="ARBA00022723"/>
    </source>
</evidence>
<evidence type="ECO:0000256" key="7">
    <source>
        <dbReference type="ARBA" id="ARBA00022605"/>
    </source>
</evidence>
<dbReference type="InterPro" id="IPR001986">
    <property type="entry name" value="Enolpyruvate_Tfrase_dom"/>
</dbReference>
<dbReference type="SUPFAM" id="SSF53223">
    <property type="entry name" value="Aminoacid dehydrogenase-like, N-terminal domain"/>
    <property type="match status" value="1"/>
</dbReference>
<comment type="similarity">
    <text evidence="21">In the N-terminal section; belongs to the sugar phosphate cyclases superfamily. Dehydroquinate synthase family.</text>
</comment>
<dbReference type="Gene3D" id="1.20.1090.10">
    <property type="entry name" value="Dehydroquinate synthase-like - alpha domain"/>
    <property type="match status" value="1"/>
</dbReference>
<dbReference type="NCBIfam" id="TIGR01357">
    <property type="entry name" value="aroB"/>
    <property type="match status" value="1"/>
</dbReference>
<feature type="binding site" evidence="21">
    <location>
        <position position="346"/>
    </location>
    <ligand>
        <name>Zn(2+)</name>
        <dbReference type="ChEBI" id="CHEBI:29105"/>
        <note>catalytic</note>
    </ligand>
</feature>
<dbReference type="InterPro" id="IPR006151">
    <property type="entry name" value="Shikm_DH/Glu-tRNA_Rdtase"/>
</dbReference>
<sequence>MVSLDVAQSPRYPPVLVPRDSTLCPPRSLSSAFLRVKGRDVDDHTAGTAGTRGEKTAIDKVAILGGETIHCGFHLIPYIVETVLSTLQSSTYVLFTDSHLAPLFLSPFATAFEKAIAELPAESRPRWITHVISPGEQSKSRETKAELEDFLLAHRCTRDTVVLALGGGVVGDLVGFVAATFMRGIRYCQIPTTLLAMVDSAVGGKTAIDTPLGKNLIGAFHQPSYVFIDASFLESLPRREFVNGMAECIKTAAIWDEHEFAKLESGVAEIHAAVSGASTRETCTGRTLDTRSPAQSLLLSAIRASIATKAHIVTVDEKETGLRNLVNFGHTIGHAIEAVMTPDVLHGECVAVGMVLEAEVARSMGALGNAAVGRLTRCLKAHGLPVSLDDPLFRKSAKSARLNVETLLDIMRVDKKNAGNVKKVVILSRIGKTLEERATGVQDEVIARVLAPAVRVYPGPPSNAKFELATPGSKSISNRALVLAALGNGTCKLGNLLHSDDTQVMMAALNEMKGAEFSWEDNGELLVVKGNGGKLSPPKDLKELYLGNAGTAARFLTTVCALVQPEGDLKHTVVTGNARMKQRPIGPLVDALQANGTSVEYLEGQGTLPLKIAATEAGFHGGRIQLAASVSSQYVSSILLCAPYAREEVVLELTGGVVISQPYIDMTIAMMASFGIEVERVRDAESGRLLDVYRVPRGTYQNPATYNIESDASSATYPLAMAAMTGTTCTIHNIGSASLQGDARFAKDVLEPMGCTVVQTETETTVTGPPVGQLRALGFVDMEPMTDAFLTASALAAVASLPPLEGRLQDAQQPLNSTRIGGIANQRVKECNRIDAMRTQLAKFGVETNELEDGIEVFGIKPEQLRAGASVHCFDDHRVAMAFSVLAACPGAHGAVLEEKRCVEKTWPSWWDDLSRKIGINVVGVELSDSPVASTSASIPRHSTDASIFVLGMRGAGKTHISRIGAAALGWPVLDADEMFISEYGQSAKDFVNSRGGDWKEFRLAETHILKKIIREYSKGHVVSLGGGVVETEENRDLLRAYGHGGGPIVHIIRDIDSIVSYLNSEPSRPSLGEDLHDIYKRRRPWFHELSNFEFTNLISGKPKTHKAGTKATANGFIVSHTSTKGAEDEVARFFRFMTGANTNHVDLAGHRPTYFLCLTLPSYTAPHPALEAFDELIAGVDALELRADLLSADGKTPTSPRVPNYDYVAVQLAALRQKSTLPIVFTVRTVSQGGMCPDEAQDDIFKLLELGVKAGCEYVDLEVRWPQRRMREFVDIKQSTKIIASWHDYSGALHWESEEAVERYKAADEVGDIVKIVAKANTLLDNLAMLRFRETFKDGKPLMTMNVGDEGRLSRILSPVFGPVSHPTISASAPGQLSFAQIQTGLHLIGHLPARKFFLFGSPIQHSKSPLIHNTAFNILGLPHHYGLIESETVNDDIQRAIRSPDFGGASVTIPLKLEIMPFLDEISEHARHIGAVNTIIPVEENGARRLIGDNTDWLGLLELIEKNVTSDNERTDASTALVLGAGGTCRAAIYALHRAGFKTIYLFNRTRPNADKVVASFPAEWNIVPLTSLDSFPGEPPLAIISTIPAQGTATQYAPNADAGVLVPDSVLAREDGGVLIDVAYKPKVTPLIDLAERMPGWVGVPGILMLLEQGYHQSSLWTSRRPPKELIQRAVLTAYDSEQK</sequence>
<feature type="binding site" evidence="21">
    <location>
        <begin position="323"/>
        <end position="327"/>
    </location>
    <ligand>
        <name>7-phospho-2-dehydro-3-deoxy-D-arabino-heptonate</name>
        <dbReference type="ChEBI" id="CHEBI:58394"/>
    </ligand>
</feature>
<keyword evidence="13 21" id="KW-0067">ATP-binding</keyword>
<dbReference type="Gene3D" id="3.40.50.1970">
    <property type="match status" value="1"/>
</dbReference>
<dbReference type="InterPro" id="IPR001381">
    <property type="entry name" value="DHquinase_I"/>
</dbReference>
<evidence type="ECO:0000259" key="23">
    <source>
        <dbReference type="Pfam" id="PF00275"/>
    </source>
</evidence>
<dbReference type="GO" id="GO:0003856">
    <property type="term" value="F:3-dehydroquinate synthase activity"/>
    <property type="evidence" value="ECO:0007669"/>
    <property type="project" value="UniProtKB-UniRule"/>
</dbReference>
<feature type="binding site" evidence="21">
    <location>
        <position position="330"/>
    </location>
    <ligand>
        <name>Zn(2+)</name>
        <dbReference type="ChEBI" id="CHEBI:29105"/>
        <note>catalytic</note>
    </ligand>
</feature>
<feature type="binding site" evidence="21">
    <location>
        <position position="215"/>
    </location>
    <ligand>
        <name>7-phospho-2-dehydro-3-deoxy-D-arabino-heptonate</name>
        <dbReference type="ChEBI" id="CHEBI:58394"/>
    </ligand>
</feature>
<dbReference type="InterPro" id="IPR031322">
    <property type="entry name" value="Shikimate/glucono_kinase"/>
</dbReference>
<accession>A0AAV5GLN9</accession>
<evidence type="ECO:0000313" key="30">
    <source>
        <dbReference type="Proteomes" id="UP001342314"/>
    </source>
</evidence>
<comment type="subunit">
    <text evidence="21 22">Homodimer.</text>
</comment>
<dbReference type="InterPro" id="IPR036968">
    <property type="entry name" value="Enolpyruvate_Tfrase_sf"/>
</dbReference>
<dbReference type="InterPro" id="IPR046346">
    <property type="entry name" value="Aminoacid_DH-like_N_sf"/>
</dbReference>
<dbReference type="CDD" id="cd01065">
    <property type="entry name" value="NAD_bind_Shikimate_DH"/>
    <property type="match status" value="1"/>
</dbReference>
<feature type="active site" description="Proton acceptor; for 3-dehydroquinate synthase activity" evidence="21">
    <location>
        <position position="334"/>
    </location>
</feature>
<dbReference type="Pfam" id="PF01202">
    <property type="entry name" value="SKI"/>
    <property type="match status" value="1"/>
</dbReference>
<reference evidence="29 30" key="1">
    <citation type="submission" date="2021-12" db="EMBL/GenBank/DDBJ databases">
        <title>High titer production of polyol ester of fatty acids by Rhodotorula paludigena BS15 towards product separation-free biomass refinery.</title>
        <authorList>
            <person name="Mano J."/>
            <person name="Ono H."/>
            <person name="Tanaka T."/>
            <person name="Naito K."/>
            <person name="Sushida H."/>
            <person name="Ike M."/>
            <person name="Tokuyasu K."/>
            <person name="Kitaoka M."/>
        </authorList>
    </citation>
    <scope>NUCLEOTIDE SEQUENCE [LARGE SCALE GENOMIC DNA]</scope>
    <source>
        <strain evidence="29 30">BS15</strain>
    </source>
</reference>
<feature type="domain" description="Quinate/shikimate 5-dehydrogenase/glutamyl-tRNA reductase" evidence="24">
    <location>
        <begin position="1516"/>
        <end position="1589"/>
    </location>
</feature>
<dbReference type="EMBL" id="BQKY01000005">
    <property type="protein sequence ID" value="GJN89588.1"/>
    <property type="molecule type" value="Genomic_DNA"/>
</dbReference>
<keyword evidence="6 21" id="KW-0963">Cytoplasm</keyword>
<dbReference type="InterPro" id="IPR056179">
    <property type="entry name" value="DHQS_C"/>
</dbReference>
<comment type="pathway">
    <text evidence="21 22">Metabolic intermediate biosynthesis; chorismate biosynthesis; chorismate from D-erythrose 4-phosphate and phosphoenolpyruvate: step 3/7.</text>
</comment>
<dbReference type="InterPro" id="IPR036291">
    <property type="entry name" value="NAD(P)-bd_dom_sf"/>
</dbReference>
<dbReference type="InterPro" id="IPR023193">
    <property type="entry name" value="EPSP_synthase_CS"/>
</dbReference>
<dbReference type="FunFam" id="3.20.20.70:FF:000135">
    <property type="entry name" value="Pentafunctional AROM polypeptide"/>
    <property type="match status" value="1"/>
</dbReference>
<dbReference type="GO" id="GO:0004765">
    <property type="term" value="F:shikimate kinase activity"/>
    <property type="evidence" value="ECO:0007669"/>
    <property type="project" value="UniProtKB-UniRule"/>
</dbReference>
<evidence type="ECO:0000256" key="19">
    <source>
        <dbReference type="ARBA" id="ARBA00044633"/>
    </source>
</evidence>
<dbReference type="InterPro" id="IPR006264">
    <property type="entry name" value="EPSP_synthase"/>
</dbReference>
<feature type="binding site" evidence="21">
    <location>
        <position position="415"/>
    </location>
    <ligand>
        <name>7-phospho-2-dehydro-3-deoxy-D-arabino-heptonate</name>
        <dbReference type="ChEBI" id="CHEBI:58394"/>
    </ligand>
</feature>
<feature type="binding site" evidence="21">
    <location>
        <position position="172"/>
    </location>
    <ligand>
        <name>NAD(+)</name>
        <dbReference type="ChEBI" id="CHEBI:57540"/>
    </ligand>
</feature>
<dbReference type="Gene3D" id="3.40.50.300">
    <property type="entry name" value="P-loop containing nucleotide triphosphate hydrolases"/>
    <property type="match status" value="1"/>
</dbReference>
<gene>
    <name evidence="29" type="ORF">Rhopal_002575-T1</name>
</gene>
<dbReference type="Gene3D" id="3.65.10.10">
    <property type="entry name" value="Enolpyruvate transferase domain"/>
    <property type="match status" value="2"/>
</dbReference>
<keyword evidence="10 21" id="KW-0547">Nucleotide-binding</keyword>
<dbReference type="InterPro" id="IPR023000">
    <property type="entry name" value="Shikimate_kinase_CS"/>
</dbReference>
<feature type="binding site" evidence="21">
    <location>
        <position position="183"/>
    </location>
    <ligand>
        <name>7-phospho-2-dehydro-3-deoxy-D-arabino-heptonate</name>
        <dbReference type="ChEBI" id="CHEBI:58394"/>
    </ligand>
</feature>
<dbReference type="GO" id="GO:0009073">
    <property type="term" value="P:aromatic amino acid family biosynthetic process"/>
    <property type="evidence" value="ECO:0007669"/>
    <property type="project" value="UniProtKB-UniRule"/>
</dbReference>
<evidence type="ECO:0000256" key="6">
    <source>
        <dbReference type="ARBA" id="ARBA00022490"/>
    </source>
</evidence>
<evidence type="ECO:0000256" key="13">
    <source>
        <dbReference type="ARBA" id="ARBA00022840"/>
    </source>
</evidence>
<proteinExistence type="inferred from homology"/>
<keyword evidence="15 21" id="KW-0560">Oxidoreductase</keyword>
<dbReference type="EC" id="1.1.1.25" evidence="21"/>
<dbReference type="EC" id="2.5.1.19" evidence="21"/>
<comment type="catalytic activity">
    <reaction evidence="21 22">
        <text>7-phospho-2-dehydro-3-deoxy-D-arabino-heptonate = 3-dehydroquinate + phosphate</text>
        <dbReference type="Rhea" id="RHEA:21968"/>
        <dbReference type="ChEBI" id="CHEBI:32364"/>
        <dbReference type="ChEBI" id="CHEBI:43474"/>
        <dbReference type="ChEBI" id="CHEBI:58394"/>
        <dbReference type="EC" id="4.2.3.4"/>
    </reaction>
</comment>
<feature type="active site" description="Proton acceptor; for 3-dehydroquinate synthase activity" evidence="21">
    <location>
        <position position="319"/>
    </location>
</feature>
<feature type="binding site" evidence="21">
    <location>
        <position position="205"/>
    </location>
    <ligand>
        <name>7-phospho-2-dehydro-3-deoxy-D-arabino-heptonate</name>
        <dbReference type="ChEBI" id="CHEBI:58394"/>
    </ligand>
</feature>
<dbReference type="FunFam" id="3.40.50.1970:FF:000007">
    <property type="entry name" value="Pentafunctional AROM polypeptide"/>
    <property type="match status" value="1"/>
</dbReference>
<keyword evidence="8 21" id="KW-0808">Transferase</keyword>
<comment type="similarity">
    <text evidence="5">Belongs to the EPSP synthase family.</text>
</comment>
<dbReference type="Gene3D" id="3.20.20.70">
    <property type="entry name" value="Aldolase class I"/>
    <property type="match status" value="1"/>
</dbReference>
<comment type="similarity">
    <text evidence="4">In the N-terminal section; belongs to the shikimate kinase family.</text>
</comment>
<comment type="similarity">
    <text evidence="21 22">In the 2nd section; belongs to the EPSP synthase family.</text>
</comment>
<dbReference type="EC" id="4.2.1.10" evidence="21"/>
<evidence type="ECO:0000256" key="15">
    <source>
        <dbReference type="ARBA" id="ARBA00023002"/>
    </source>
</evidence>
<evidence type="ECO:0000313" key="29">
    <source>
        <dbReference type="EMBL" id="GJN89588.1"/>
    </source>
</evidence>
<evidence type="ECO:0000256" key="18">
    <source>
        <dbReference type="ARBA" id="ARBA00023268"/>
    </source>
</evidence>
<dbReference type="HAMAP" id="MF_00109">
    <property type="entry name" value="Shikimate_kinase"/>
    <property type="match status" value="1"/>
</dbReference>
<dbReference type="InterPro" id="IPR016037">
    <property type="entry name" value="DHQ_synth_AroB"/>
</dbReference>
<evidence type="ECO:0000259" key="27">
    <source>
        <dbReference type="Pfam" id="PF18317"/>
    </source>
</evidence>
<dbReference type="SUPFAM" id="SSF56796">
    <property type="entry name" value="Dehydroquinate synthase-like"/>
    <property type="match status" value="1"/>
</dbReference>
<feature type="active site" description="Schiff-base intermediate with substrate; for 3-dehydroquinate dehydratase activity" evidence="21">
    <location>
        <position position="1316"/>
    </location>
</feature>
<name>A0AAV5GLN9_9BASI</name>
<dbReference type="Proteomes" id="UP001342314">
    <property type="component" value="Unassembled WGS sequence"/>
</dbReference>
<dbReference type="EC" id="4.2.3.4" evidence="21"/>
<evidence type="ECO:0000256" key="17">
    <source>
        <dbReference type="ARBA" id="ARBA00023239"/>
    </source>
</evidence>
<dbReference type="HAMAP" id="MF_03143">
    <property type="entry name" value="Pentafunct_AroM"/>
    <property type="match status" value="1"/>
</dbReference>
<feature type="region of interest" description="3-dehydroquinate synthase" evidence="21">
    <location>
        <begin position="1"/>
        <end position="443"/>
    </location>
</feature>
<feature type="region of interest" description="Shikimate dehydrogenase" evidence="21">
    <location>
        <begin position="1395"/>
        <end position="1687"/>
    </location>
</feature>
<feature type="binding site" evidence="21">
    <location>
        <position position="346"/>
    </location>
    <ligand>
        <name>7-phospho-2-dehydro-3-deoxy-D-arabino-heptonate</name>
        <dbReference type="ChEBI" id="CHEBI:58394"/>
    </ligand>
</feature>
<evidence type="ECO:0000256" key="5">
    <source>
        <dbReference type="ARBA" id="ARBA00009948"/>
    </source>
</evidence>
<dbReference type="Pfam" id="PF00275">
    <property type="entry name" value="EPSP_synthase"/>
    <property type="match status" value="1"/>
</dbReference>
<evidence type="ECO:0000259" key="24">
    <source>
        <dbReference type="Pfam" id="PF01488"/>
    </source>
</evidence>
<dbReference type="InterPro" id="IPR000623">
    <property type="entry name" value="Shikimate_kinase/TSH1"/>
</dbReference>
<evidence type="ECO:0000256" key="1">
    <source>
        <dbReference type="ARBA" id="ARBA00004811"/>
    </source>
</evidence>
<dbReference type="GO" id="GO:0008652">
    <property type="term" value="P:amino acid biosynthetic process"/>
    <property type="evidence" value="ECO:0007669"/>
    <property type="project" value="UniProtKB-KW"/>
</dbReference>
<feature type="domain" description="SDH C-terminal" evidence="27">
    <location>
        <begin position="1649"/>
        <end position="1679"/>
    </location>
</feature>
<dbReference type="EC" id="2.7.1.71" evidence="21"/>
<dbReference type="InterPro" id="IPR013785">
    <property type="entry name" value="Aldolase_TIM"/>
</dbReference>
<dbReference type="GO" id="GO:0005524">
    <property type="term" value="F:ATP binding"/>
    <property type="evidence" value="ECO:0007669"/>
    <property type="project" value="UniProtKB-UniRule"/>
</dbReference>
<dbReference type="CDD" id="cd00502">
    <property type="entry name" value="DHQase_I"/>
    <property type="match status" value="1"/>
</dbReference>
<comment type="function">
    <text evidence="21 22">The AROM polypeptide catalyzes 5 consecutive enzymatic reactions in prechorismate polyaromatic amino acid biosynthesis.</text>
</comment>
<protein>
    <recommendedName>
        <fullName evidence="21">Pentafunctional AROM polypeptide</fullName>
    </recommendedName>
    <domain>
        <recommendedName>
            <fullName evidence="21">3-dehydroquinate synthase</fullName>
            <shortName evidence="21">DHQS</shortName>
            <ecNumber evidence="21">4.2.3.4</ecNumber>
        </recommendedName>
    </domain>
    <domain>
        <recommendedName>
            <fullName evidence="21">3-phosphoshikimate 1-carboxyvinyltransferase</fullName>
            <ecNumber evidence="21">2.5.1.19</ecNumber>
        </recommendedName>
        <alternativeName>
            <fullName evidence="21">5-enolpyruvylshikimate-3-phosphate synthase</fullName>
            <shortName evidence="21">EPSP synthase</shortName>
            <shortName evidence="21">EPSPS</shortName>
        </alternativeName>
    </domain>
    <domain>
        <recommendedName>
            <fullName evidence="21">Shikimate kinase</fullName>
            <shortName evidence="21">SK</shortName>
            <ecNumber evidence="21">2.7.1.71</ecNumber>
        </recommendedName>
    </domain>
    <domain>
        <recommendedName>
            <fullName evidence="21">3-dehydroquinate dehydratase</fullName>
            <shortName evidence="21">3-dehydroquinase</shortName>
            <ecNumber evidence="21">4.2.1.10</ecNumber>
        </recommendedName>
    </domain>
    <domain>
        <recommendedName>
            <fullName evidence="21">Shikimate dehydrogenase</fullName>
            <ecNumber evidence="21">1.1.1.25</ecNumber>
        </recommendedName>
    </domain>
</protein>
<dbReference type="CDD" id="cd00464">
    <property type="entry name" value="SK"/>
    <property type="match status" value="1"/>
</dbReference>
<dbReference type="InterPro" id="IPR041121">
    <property type="entry name" value="SDH_C"/>
</dbReference>
<dbReference type="PANTHER" id="PTHR21090:SF5">
    <property type="entry name" value="PENTAFUNCTIONAL AROM POLYPEPTIDE"/>
    <property type="match status" value="1"/>
</dbReference>
<dbReference type="Pfam" id="PF01488">
    <property type="entry name" value="Shikimate_DH"/>
    <property type="match status" value="1"/>
</dbReference>
<dbReference type="NCBIfam" id="TIGR01809">
    <property type="entry name" value="Shik-DH-AROM"/>
    <property type="match status" value="1"/>
</dbReference>
<feature type="active site" description="Proton acceptor; for 3-dehydroquinate dehydratase activity" evidence="21">
    <location>
        <position position="1288"/>
    </location>
</feature>
<feature type="binding site" evidence="21">
    <location>
        <begin position="952"/>
        <end position="959"/>
    </location>
    <ligand>
        <name>ATP</name>
        <dbReference type="ChEBI" id="CHEBI:30616"/>
    </ligand>
</feature>
<comment type="similarity">
    <text evidence="22">In the N-terminal section; belongs to the dehydroquinate synthase family.</text>
</comment>
<comment type="cofactor">
    <cofactor evidence="21 22">
        <name>Zn(2+)</name>
        <dbReference type="ChEBI" id="CHEBI:29105"/>
    </cofactor>
    <text evidence="21 22">Binds 2 Zn(2+) ions per subunit.</text>
</comment>
<dbReference type="InterPro" id="IPR027417">
    <property type="entry name" value="P-loop_NTPase"/>
</dbReference>
<dbReference type="SUPFAM" id="SSF51569">
    <property type="entry name" value="Aldolase"/>
    <property type="match status" value="1"/>
</dbReference>
<dbReference type="Gene3D" id="3.40.50.720">
    <property type="entry name" value="NAD(P)-binding Rossmann-like Domain"/>
    <property type="match status" value="1"/>
</dbReference>
<feature type="domain" description="Shikimate dehydrogenase substrate binding N-terminal" evidence="26">
    <location>
        <begin position="1400"/>
        <end position="1481"/>
    </location>
</feature>
<dbReference type="InterPro" id="IPR013708">
    <property type="entry name" value="Shikimate_DH-bd_N"/>
</dbReference>
<comment type="pathway">
    <text evidence="21 22">Metabolic intermediate biosynthesis; chorismate biosynthesis; chorismate from D-erythrose 4-phosphate and phosphoenolpyruvate: step 2/7.</text>
</comment>
<dbReference type="PIRSF" id="PIRSF000514">
    <property type="entry name" value="Pentafunct_AroM"/>
    <property type="match status" value="1"/>
</dbReference>
<feature type="binding site" evidence="21">
    <location>
        <position position="243"/>
    </location>
    <ligand>
        <name>NAD(+)</name>
        <dbReference type="ChEBI" id="CHEBI:57540"/>
    </ligand>
</feature>
<evidence type="ECO:0000256" key="14">
    <source>
        <dbReference type="ARBA" id="ARBA00022857"/>
    </source>
</evidence>
<dbReference type="InterPro" id="IPR013792">
    <property type="entry name" value="RNA3'P_cycl/enolpyr_Trfase_a/b"/>
</dbReference>
<evidence type="ECO:0000256" key="8">
    <source>
        <dbReference type="ARBA" id="ARBA00022679"/>
    </source>
</evidence>
<comment type="catalytic activity">
    <reaction evidence="21 22">
        <text>shikimate + NADP(+) = 3-dehydroshikimate + NADPH + H(+)</text>
        <dbReference type="Rhea" id="RHEA:17737"/>
        <dbReference type="ChEBI" id="CHEBI:15378"/>
        <dbReference type="ChEBI" id="CHEBI:16630"/>
        <dbReference type="ChEBI" id="CHEBI:36208"/>
        <dbReference type="ChEBI" id="CHEBI:57783"/>
        <dbReference type="ChEBI" id="CHEBI:58349"/>
        <dbReference type="EC" id="1.1.1.25"/>
    </reaction>
</comment>
<comment type="similarity">
    <text evidence="21 22">In the C-terminal section; belongs to the shikimate dehydrogenase family.</text>
</comment>
<feature type="binding site" evidence="21">
    <location>
        <begin position="136"/>
        <end position="139"/>
    </location>
    <ligand>
        <name>NAD(+)</name>
        <dbReference type="ChEBI" id="CHEBI:57540"/>
    </ligand>
</feature>
<dbReference type="SUPFAM" id="SSF55205">
    <property type="entry name" value="EPT/RTPC-like"/>
    <property type="match status" value="1"/>
</dbReference>
<dbReference type="SUPFAM" id="SSF51735">
    <property type="entry name" value="NAD(P)-binding Rossmann-fold domains"/>
    <property type="match status" value="1"/>
</dbReference>
<dbReference type="Pfam" id="PF18317">
    <property type="entry name" value="SDH_C"/>
    <property type="match status" value="1"/>
</dbReference>
<comment type="similarity">
    <text evidence="21 22">In the 4th section; belongs to the type-I 3-dehydroquinase family.</text>
</comment>
<dbReference type="Pfam" id="PF01761">
    <property type="entry name" value="DHQ_synthase"/>
    <property type="match status" value="1"/>
</dbReference>
<keyword evidence="16 21" id="KW-0057">Aromatic amino acid biosynthesis</keyword>
<evidence type="ECO:0000256" key="12">
    <source>
        <dbReference type="ARBA" id="ARBA00022833"/>
    </source>
</evidence>
<keyword evidence="11 21" id="KW-0418">Kinase</keyword>
<evidence type="ECO:0000256" key="3">
    <source>
        <dbReference type="ARBA" id="ARBA00006477"/>
    </source>
</evidence>
<dbReference type="PRINTS" id="PR01100">
    <property type="entry name" value="SHIKIMTKNASE"/>
</dbReference>
<organism evidence="29 30">
    <name type="scientific">Rhodotorula paludigena</name>
    <dbReference type="NCBI Taxonomy" id="86838"/>
    <lineage>
        <taxon>Eukaryota</taxon>
        <taxon>Fungi</taxon>
        <taxon>Dikarya</taxon>
        <taxon>Basidiomycota</taxon>
        <taxon>Pucciniomycotina</taxon>
        <taxon>Microbotryomycetes</taxon>
        <taxon>Sporidiobolales</taxon>
        <taxon>Sporidiobolaceae</taxon>
        <taxon>Rhodotorula</taxon>
    </lineage>
</organism>
<feature type="domain" description="Enolpyruvate transferase" evidence="23">
    <location>
        <begin position="464"/>
        <end position="914"/>
    </location>
</feature>
<comment type="pathway">
    <text evidence="1 21 22">Metabolic intermediate biosynthesis; chorismate biosynthesis; chorismate from D-erythrose 4-phosphate and phosphoenolpyruvate: step 6/7.</text>
</comment>
<evidence type="ECO:0000259" key="28">
    <source>
        <dbReference type="Pfam" id="PF24621"/>
    </source>
</evidence>
<comment type="pathway">
    <text evidence="2 21 22">Metabolic intermediate biosynthesis; chorismate biosynthesis; chorismate from D-erythrose 4-phosphate and phosphoenolpyruvate: step 5/7.</text>
</comment>
<dbReference type="PROSITE" id="PS01128">
    <property type="entry name" value="SHIKIMATE_KINASE"/>
    <property type="match status" value="1"/>
</dbReference>
<feature type="binding site" evidence="21">
    <location>
        <position position="247"/>
    </location>
    <ligand>
        <name>Zn(2+)</name>
        <dbReference type="ChEBI" id="CHEBI:29105"/>
        <note>catalytic</note>
    </ligand>
</feature>
<evidence type="ECO:0000256" key="22">
    <source>
        <dbReference type="PIRNR" id="PIRNR000514"/>
    </source>
</evidence>
<dbReference type="InterPro" id="IPR010110">
    <property type="entry name" value="Shikimate_DH_AroM-type"/>
</dbReference>
<dbReference type="GO" id="GO:0046872">
    <property type="term" value="F:metal ion binding"/>
    <property type="evidence" value="ECO:0007669"/>
    <property type="project" value="UniProtKB-UniRule"/>
</dbReference>
<feature type="domain" description="3-dehydroquinate synthase N-terminal" evidence="25">
    <location>
        <begin position="131"/>
        <end position="242"/>
    </location>
</feature>
<dbReference type="GO" id="GO:0009423">
    <property type="term" value="P:chorismate biosynthetic process"/>
    <property type="evidence" value="ECO:0007669"/>
    <property type="project" value="UniProtKB-UniRule"/>
</dbReference>
<comment type="similarity">
    <text evidence="21 22">In the 3rd section; belongs to the shikimate kinase family.</text>
</comment>
<dbReference type="GO" id="GO:0004764">
    <property type="term" value="F:shikimate 3-dehydrogenase (NADP+) activity"/>
    <property type="evidence" value="ECO:0007669"/>
    <property type="project" value="UniProtKB-UniRule"/>
</dbReference>
<evidence type="ECO:0000259" key="25">
    <source>
        <dbReference type="Pfam" id="PF01761"/>
    </source>
</evidence>
<feature type="domain" description="3-dehydroquinate synthase C-terminal" evidence="28">
    <location>
        <begin position="244"/>
        <end position="417"/>
    </location>
</feature>
<evidence type="ECO:0000256" key="2">
    <source>
        <dbReference type="ARBA" id="ARBA00004842"/>
    </source>
</evidence>
<dbReference type="SUPFAM" id="SSF52540">
    <property type="entry name" value="P-loop containing nucleoside triphosphate hydrolases"/>
    <property type="match status" value="1"/>
</dbReference>
<feature type="active site" description="For EPSP synthase activity" evidence="21">
    <location>
        <position position="902"/>
    </location>
</feature>
<keyword evidence="17 21" id="KW-0456">Lyase</keyword>
<dbReference type="HAMAP" id="MF_00210">
    <property type="entry name" value="EPSP_synth"/>
    <property type="match status" value="1"/>
</dbReference>
<comment type="catalytic activity">
    <reaction evidence="19">
        <text>3-phosphoshikimate + phosphoenolpyruvate = 5-O-(1-carboxyvinyl)-3-phosphoshikimate + phosphate</text>
        <dbReference type="Rhea" id="RHEA:21256"/>
        <dbReference type="ChEBI" id="CHEBI:43474"/>
        <dbReference type="ChEBI" id="CHEBI:57701"/>
        <dbReference type="ChEBI" id="CHEBI:58702"/>
        <dbReference type="ChEBI" id="CHEBI:145989"/>
        <dbReference type="EC" id="2.5.1.19"/>
    </reaction>
    <physiologicalReaction direction="left-to-right" evidence="19">
        <dbReference type="Rhea" id="RHEA:21257"/>
    </physiologicalReaction>
</comment>
<dbReference type="PROSITE" id="PS00104">
    <property type="entry name" value="EPSP_SYNTHASE_1"/>
    <property type="match status" value="1"/>
</dbReference>
<dbReference type="CDD" id="cd08195">
    <property type="entry name" value="DHQS"/>
    <property type="match status" value="1"/>
</dbReference>
<keyword evidence="30" id="KW-1185">Reference proteome</keyword>
<evidence type="ECO:0000256" key="16">
    <source>
        <dbReference type="ARBA" id="ARBA00023141"/>
    </source>
</evidence>
<feature type="binding site" evidence="21">
    <location>
        <begin position="167"/>
        <end position="169"/>
    </location>
    <ligand>
        <name>NAD(+)</name>
        <dbReference type="ChEBI" id="CHEBI:57540"/>
    </ligand>
</feature>
<dbReference type="GO" id="GO:0003855">
    <property type="term" value="F:3-dehydroquinate dehydratase activity"/>
    <property type="evidence" value="ECO:0007669"/>
    <property type="project" value="UniProtKB-UniRule"/>
</dbReference>
<dbReference type="FunFam" id="1.20.1090.10:FF:000007">
    <property type="entry name" value="Pentafunctional AROM polypeptide"/>
    <property type="match status" value="1"/>
</dbReference>
<dbReference type="InterPro" id="IPR030960">
    <property type="entry name" value="DHQS/DOIS_N"/>
</dbReference>
<keyword evidence="12 21" id="KW-0862">Zinc</keyword>
<feature type="binding site" evidence="21">
    <location>
        <begin position="192"/>
        <end position="193"/>
    </location>
    <ligand>
        <name>NAD(+)</name>
        <dbReference type="ChEBI" id="CHEBI:57540"/>
    </ligand>
</feature>
<evidence type="ECO:0000259" key="26">
    <source>
        <dbReference type="Pfam" id="PF08501"/>
    </source>
</evidence>
<feature type="binding site" evidence="21">
    <location>
        <begin position="232"/>
        <end position="235"/>
    </location>
    <ligand>
        <name>NAD(+)</name>
        <dbReference type="ChEBI" id="CHEBI:57540"/>
    </ligand>
</feature>
<feature type="binding site" evidence="21">
    <location>
        <position position="330"/>
    </location>
    <ligand>
        <name>7-phospho-2-dehydro-3-deoxy-D-arabino-heptonate</name>
        <dbReference type="ChEBI" id="CHEBI:58394"/>
    </ligand>
</feature>
<evidence type="ECO:0000256" key="10">
    <source>
        <dbReference type="ARBA" id="ARBA00022741"/>
    </source>
</evidence>
<dbReference type="PANTHER" id="PTHR21090">
    <property type="entry name" value="AROM/DEHYDROQUINATE SYNTHASE"/>
    <property type="match status" value="1"/>
</dbReference>
<comment type="caution">
    <text evidence="29">The sequence shown here is derived from an EMBL/GenBank/DDBJ whole genome shotgun (WGS) entry which is preliminary data.</text>
</comment>
<dbReference type="GO" id="GO:0005737">
    <property type="term" value="C:cytoplasm"/>
    <property type="evidence" value="ECO:0007669"/>
    <property type="project" value="UniProtKB-SubCell"/>
</dbReference>
<feature type="binding site" evidence="21">
    <location>
        <position position="199"/>
    </location>
    <ligand>
        <name>7-phospho-2-dehydro-3-deoxy-D-arabino-heptonate</name>
        <dbReference type="ChEBI" id="CHEBI:58394"/>
    </ligand>
</feature>